<accession>A0A6J5LB12</accession>
<sequence length="118" mass="12592">MKELVGKMIGLIVFLFLLQFVIGWIPALAQTAKDVFSSLIPPVSFSQGEAVPTPATWPYREPYVAPVEPAPEPAPAPAPEPSPEPTVDPLPEPTVDPVVPSPRPTIEWICPIVGEGGC</sequence>
<proteinExistence type="predicted"/>
<dbReference type="EMBL" id="LR796226">
    <property type="protein sequence ID" value="CAB4128979.1"/>
    <property type="molecule type" value="Genomic_DNA"/>
</dbReference>
<reference evidence="2" key="1">
    <citation type="submission" date="2020-04" db="EMBL/GenBank/DDBJ databases">
        <authorList>
            <person name="Chiriac C."/>
            <person name="Salcher M."/>
            <person name="Ghai R."/>
            <person name="Kavagutti S V."/>
        </authorList>
    </citation>
    <scope>NUCLEOTIDE SEQUENCE</scope>
</reference>
<feature type="region of interest" description="Disordered" evidence="1">
    <location>
        <begin position="68"/>
        <end position="100"/>
    </location>
</feature>
<gene>
    <name evidence="2" type="ORF">UFOVP111_122</name>
</gene>
<organism evidence="2">
    <name type="scientific">uncultured Caudovirales phage</name>
    <dbReference type="NCBI Taxonomy" id="2100421"/>
    <lineage>
        <taxon>Viruses</taxon>
        <taxon>Duplodnaviria</taxon>
        <taxon>Heunggongvirae</taxon>
        <taxon>Uroviricota</taxon>
        <taxon>Caudoviricetes</taxon>
        <taxon>Peduoviridae</taxon>
        <taxon>Maltschvirus</taxon>
        <taxon>Maltschvirus maltsch</taxon>
    </lineage>
</organism>
<name>A0A6J5LB12_9CAUD</name>
<evidence type="ECO:0000313" key="2">
    <source>
        <dbReference type="EMBL" id="CAB4128979.1"/>
    </source>
</evidence>
<protein>
    <submittedName>
        <fullName evidence="2">Uncharacterized protein</fullName>
    </submittedName>
</protein>
<evidence type="ECO:0000256" key="1">
    <source>
        <dbReference type="SAM" id="MobiDB-lite"/>
    </source>
</evidence>